<evidence type="ECO:0000313" key="2">
    <source>
        <dbReference type="EMBL" id="RUO96404.1"/>
    </source>
</evidence>
<gene>
    <name evidence="2" type="ORF">BC936DRAFT_142097</name>
</gene>
<proteinExistence type="predicted"/>
<evidence type="ECO:0008006" key="4">
    <source>
        <dbReference type="Google" id="ProtNLM"/>
    </source>
</evidence>
<comment type="caution">
    <text evidence="2">The sequence shown here is derived from an EMBL/GenBank/DDBJ whole genome shotgun (WGS) entry which is preliminary data.</text>
</comment>
<keyword evidence="3" id="KW-1185">Reference proteome</keyword>
<dbReference type="EMBL" id="RBNI01021576">
    <property type="protein sequence ID" value="RUO96404.1"/>
    <property type="molecule type" value="Genomic_DNA"/>
</dbReference>
<sequence>MKLRTLSVLRPTTAVLIILATLATAQNFCWDHPNPLKPRKRVAVDCLSGSPAAPPAAKRTVERRDQLSYNGSDYFQIDFTCGADSALCLKARNAFKKAGEIISGVVLFSEPINVNASFFHFCQQINDCGNNNFITLVPSAPPLPCPPSVLRNFLSPWNFLYFHVANMYLEVYIDLHHFHFQHEESHYLLLYIGGSYPARTVPIQDSDGIGRFYPQGLVKQLNLKNPPKYGLYDITSMFNADAPFYFTEDGQITNTQSDFLFVILHEFMHGLGFYSNWNDYINQVPQALTPDVTPLDTGDPTVNINPYAQMTFAGFYESVFDRYMVTLPDLTYTSQITRALNAFNGGIGTKYAGFDVFFSYLVKSPQYQKAQQMYKTSVTAYDLGFLPANGTTFQDAIILETSLNPFSEGSSISHVDYRHYTNTSDFLMRYMQDRGVTLQDAVTRGGGGPIGPRLLQVLESLGYATINNPNPSRNVTTVPYSTSSATALRLTALETWGKLGVALGVVAVLGGWF</sequence>
<accession>A0A433A135</accession>
<evidence type="ECO:0000313" key="3">
    <source>
        <dbReference type="Proteomes" id="UP000268093"/>
    </source>
</evidence>
<keyword evidence="1" id="KW-0732">Signal</keyword>
<feature type="signal peptide" evidence="1">
    <location>
        <begin position="1"/>
        <end position="25"/>
    </location>
</feature>
<reference evidence="2 3" key="1">
    <citation type="journal article" date="2018" name="New Phytol.">
        <title>Phylogenomics of Endogonaceae and evolution of mycorrhizas within Mucoromycota.</title>
        <authorList>
            <person name="Chang Y."/>
            <person name="Desiro A."/>
            <person name="Na H."/>
            <person name="Sandor L."/>
            <person name="Lipzen A."/>
            <person name="Clum A."/>
            <person name="Barry K."/>
            <person name="Grigoriev I.V."/>
            <person name="Martin F.M."/>
            <person name="Stajich J.E."/>
            <person name="Smith M.E."/>
            <person name="Bonito G."/>
            <person name="Spatafora J.W."/>
        </authorList>
    </citation>
    <scope>NUCLEOTIDE SEQUENCE [LARGE SCALE GENOMIC DNA]</scope>
    <source>
        <strain evidence="2 3">GMNB39</strain>
    </source>
</reference>
<protein>
    <recommendedName>
        <fullName evidence="4">Sequence orphan</fullName>
    </recommendedName>
</protein>
<evidence type="ECO:0000256" key="1">
    <source>
        <dbReference type="SAM" id="SignalP"/>
    </source>
</evidence>
<feature type="chain" id="PRO_5019211285" description="Sequence orphan" evidence="1">
    <location>
        <begin position="26"/>
        <end position="513"/>
    </location>
</feature>
<dbReference type="Proteomes" id="UP000268093">
    <property type="component" value="Unassembled WGS sequence"/>
</dbReference>
<dbReference type="AlphaFoldDB" id="A0A433A135"/>
<dbReference type="OrthoDB" id="73465at2759"/>
<dbReference type="SUPFAM" id="SSF55486">
    <property type="entry name" value="Metalloproteases ('zincins'), catalytic domain"/>
    <property type="match status" value="1"/>
</dbReference>
<name>A0A433A135_9FUNG</name>
<organism evidence="2 3">
    <name type="scientific">Jimgerdemannia flammicorona</name>
    <dbReference type="NCBI Taxonomy" id="994334"/>
    <lineage>
        <taxon>Eukaryota</taxon>
        <taxon>Fungi</taxon>
        <taxon>Fungi incertae sedis</taxon>
        <taxon>Mucoromycota</taxon>
        <taxon>Mucoromycotina</taxon>
        <taxon>Endogonomycetes</taxon>
        <taxon>Endogonales</taxon>
        <taxon>Endogonaceae</taxon>
        <taxon>Jimgerdemannia</taxon>
    </lineage>
</organism>